<reference evidence="1 2" key="1">
    <citation type="submission" date="2020-08" db="EMBL/GenBank/DDBJ databases">
        <title>Genomic Encyclopedia of Type Strains, Phase IV (KMG-IV): sequencing the most valuable type-strain genomes for metagenomic binning, comparative biology and taxonomic classification.</title>
        <authorList>
            <person name="Goeker M."/>
        </authorList>
    </citation>
    <scope>NUCLEOTIDE SEQUENCE [LARGE SCALE GENOMIC DNA]</scope>
    <source>
        <strain evidence="1 2">YIM 65646</strain>
    </source>
</reference>
<gene>
    <name evidence="1" type="ORF">HNR73_006938</name>
</gene>
<organism evidence="1 2">
    <name type="scientific">Phytomonospora endophytica</name>
    <dbReference type="NCBI Taxonomy" id="714109"/>
    <lineage>
        <taxon>Bacteria</taxon>
        <taxon>Bacillati</taxon>
        <taxon>Actinomycetota</taxon>
        <taxon>Actinomycetes</taxon>
        <taxon>Micromonosporales</taxon>
        <taxon>Micromonosporaceae</taxon>
        <taxon>Phytomonospora</taxon>
    </lineage>
</organism>
<accession>A0A841G2W2</accession>
<sequence>MPQPDFDPSPELVAEAAENPGGVVAEIDPEFEGDPDGYIPAEAILGTWKVDEEGRLTGEFETNPRAGTPADDFTRLVSPDSWLGWLGDDPAATVRFGLAGMLGDQVEGAEVEWMKVIDEPRHLTGGSRTGDGDQLTLTRAAIAVPFGLGVRSPDDSFHVLSGVFTIAMSGLDDAGGPRSQLWLDLEADADWAEEQLPQRIYEVDEQR</sequence>
<protein>
    <submittedName>
        <fullName evidence="1">Uncharacterized protein</fullName>
    </submittedName>
</protein>
<keyword evidence="2" id="KW-1185">Reference proteome</keyword>
<dbReference type="RefSeq" id="WP_184792063.1">
    <property type="nucleotide sequence ID" value="NZ_BONT01000114.1"/>
</dbReference>
<proteinExistence type="predicted"/>
<dbReference type="AlphaFoldDB" id="A0A841G2W2"/>
<dbReference type="EMBL" id="JACHGT010000019">
    <property type="protein sequence ID" value="MBB6039049.1"/>
    <property type="molecule type" value="Genomic_DNA"/>
</dbReference>
<name>A0A841G2W2_9ACTN</name>
<comment type="caution">
    <text evidence="1">The sequence shown here is derived from an EMBL/GenBank/DDBJ whole genome shotgun (WGS) entry which is preliminary data.</text>
</comment>
<evidence type="ECO:0000313" key="1">
    <source>
        <dbReference type="EMBL" id="MBB6039049.1"/>
    </source>
</evidence>
<evidence type="ECO:0000313" key="2">
    <source>
        <dbReference type="Proteomes" id="UP000548476"/>
    </source>
</evidence>
<dbReference type="Proteomes" id="UP000548476">
    <property type="component" value="Unassembled WGS sequence"/>
</dbReference>